<evidence type="ECO:0000313" key="12">
    <source>
        <dbReference type="EMBL" id="PIK33878.1"/>
    </source>
</evidence>
<feature type="transmembrane region" description="Helical" evidence="10">
    <location>
        <begin position="126"/>
        <end position="144"/>
    </location>
</feature>
<evidence type="ECO:0000256" key="10">
    <source>
        <dbReference type="RuleBase" id="RU361115"/>
    </source>
</evidence>
<dbReference type="EC" id="2.3.1.199" evidence="10"/>
<keyword evidence="4 10" id="KW-0812">Transmembrane</keyword>
<name>A0A2G8JDQ2_STIJA</name>
<dbReference type="Pfam" id="PF01151">
    <property type="entry name" value="ELO"/>
    <property type="match status" value="2"/>
</dbReference>
<keyword evidence="3 10" id="KW-0808">Transferase</keyword>
<feature type="transmembrane region" description="Helical" evidence="10">
    <location>
        <begin position="89"/>
        <end position="114"/>
    </location>
</feature>
<comment type="similarity">
    <text evidence="10">Belongs to the ELO family.</text>
</comment>
<dbReference type="GO" id="GO:0009922">
    <property type="term" value="F:fatty acid elongase activity"/>
    <property type="evidence" value="ECO:0007669"/>
    <property type="project" value="UniProtKB-EC"/>
</dbReference>
<feature type="non-terminal residue" evidence="12">
    <location>
        <position position="1"/>
    </location>
</feature>
<feature type="compositionally biased region" description="Basic and acidic residues" evidence="11">
    <location>
        <begin position="280"/>
        <end position="301"/>
    </location>
</feature>
<feature type="transmembrane region" description="Helical" evidence="10">
    <location>
        <begin position="6"/>
        <end position="27"/>
    </location>
</feature>
<sequence length="301" mass="35247">ARTKNWFLMSSPYLNYSLVVLYLIIVWKGQQLMESRRPLQLKNLMMFYNFAMVLLNGYMFIEFVAVTAFNPKFSLGCQAVDYSNDDKAVRLAAVCWWFYFSKLVEFADTFIFMLRKKNNQISFLHVYHHATMPMLWWVGVRWVAGGASYFSATVNCFIHILMYSYYFLSALGPWIQPFLWWKRYLTSPIGVTEVLDTTIDPRTNTHSLLPLLQFILVMIHAVAGLFQDCAFPRPFVFALVSYLISHIILFSNFYFHTYTKPKKVKGQIKEDGEESNGVNGDRRNSGRYNLRERPLTSPKRD</sequence>
<evidence type="ECO:0000256" key="1">
    <source>
        <dbReference type="ARBA" id="ARBA00004141"/>
    </source>
</evidence>
<evidence type="ECO:0000256" key="7">
    <source>
        <dbReference type="ARBA" id="ARBA00023098"/>
    </source>
</evidence>
<dbReference type="GO" id="GO:0019367">
    <property type="term" value="P:fatty acid elongation, saturated fatty acid"/>
    <property type="evidence" value="ECO:0007669"/>
    <property type="project" value="TreeGrafter"/>
</dbReference>
<dbReference type="GO" id="GO:0034626">
    <property type="term" value="P:fatty acid elongation, polyunsaturated fatty acid"/>
    <property type="evidence" value="ECO:0007669"/>
    <property type="project" value="TreeGrafter"/>
</dbReference>
<feature type="transmembrane region" description="Helical" evidence="10">
    <location>
        <begin position="47"/>
        <end position="69"/>
    </location>
</feature>
<keyword evidence="13" id="KW-1185">Reference proteome</keyword>
<evidence type="ECO:0000256" key="5">
    <source>
        <dbReference type="ARBA" id="ARBA00022832"/>
    </source>
</evidence>
<dbReference type="InterPro" id="IPR030457">
    <property type="entry name" value="ELO_CS"/>
</dbReference>
<dbReference type="STRING" id="307972.A0A2G8JDQ2"/>
<evidence type="ECO:0000256" key="6">
    <source>
        <dbReference type="ARBA" id="ARBA00022989"/>
    </source>
</evidence>
<keyword evidence="6 10" id="KW-1133">Transmembrane helix</keyword>
<feature type="region of interest" description="Disordered" evidence="11">
    <location>
        <begin position="265"/>
        <end position="301"/>
    </location>
</feature>
<accession>A0A2G8JDQ2</accession>
<comment type="subcellular location">
    <subcellularLocation>
        <location evidence="1">Membrane</location>
        <topology evidence="1">Multi-pass membrane protein</topology>
    </subcellularLocation>
</comment>
<dbReference type="InterPro" id="IPR002076">
    <property type="entry name" value="ELO_fam"/>
</dbReference>
<organism evidence="12 13">
    <name type="scientific">Stichopus japonicus</name>
    <name type="common">Sea cucumber</name>
    <dbReference type="NCBI Taxonomy" id="307972"/>
    <lineage>
        <taxon>Eukaryota</taxon>
        <taxon>Metazoa</taxon>
        <taxon>Echinodermata</taxon>
        <taxon>Eleutherozoa</taxon>
        <taxon>Echinozoa</taxon>
        <taxon>Holothuroidea</taxon>
        <taxon>Aspidochirotacea</taxon>
        <taxon>Aspidochirotida</taxon>
        <taxon>Stichopodidae</taxon>
        <taxon>Apostichopus</taxon>
    </lineage>
</organism>
<evidence type="ECO:0000256" key="2">
    <source>
        <dbReference type="ARBA" id="ARBA00022516"/>
    </source>
</evidence>
<proteinExistence type="inferred from homology"/>
<keyword evidence="7 10" id="KW-0443">Lipid metabolism</keyword>
<evidence type="ECO:0000256" key="9">
    <source>
        <dbReference type="ARBA" id="ARBA00023160"/>
    </source>
</evidence>
<evidence type="ECO:0000256" key="4">
    <source>
        <dbReference type="ARBA" id="ARBA00022692"/>
    </source>
</evidence>
<dbReference type="PANTHER" id="PTHR11157:SF166">
    <property type="entry name" value="ELONGATION OF VERY LONG CHAIN FATTY ACIDS PROTEIN"/>
    <property type="match status" value="1"/>
</dbReference>
<dbReference type="GO" id="GO:0034625">
    <property type="term" value="P:fatty acid elongation, monounsaturated fatty acid"/>
    <property type="evidence" value="ECO:0007669"/>
    <property type="project" value="TreeGrafter"/>
</dbReference>
<dbReference type="AlphaFoldDB" id="A0A2G8JDQ2"/>
<dbReference type="OrthoDB" id="434092at2759"/>
<dbReference type="GO" id="GO:0042761">
    <property type="term" value="P:very long-chain fatty acid biosynthetic process"/>
    <property type="evidence" value="ECO:0007669"/>
    <property type="project" value="TreeGrafter"/>
</dbReference>
<evidence type="ECO:0000256" key="11">
    <source>
        <dbReference type="SAM" id="MobiDB-lite"/>
    </source>
</evidence>
<dbReference type="PROSITE" id="PS01188">
    <property type="entry name" value="ELO"/>
    <property type="match status" value="1"/>
</dbReference>
<keyword evidence="9 10" id="KW-0275">Fatty acid biosynthesis</keyword>
<comment type="catalytic activity">
    <reaction evidence="10">
        <text>a very-long-chain acyl-CoA + malonyl-CoA + H(+) = a very-long-chain 3-oxoacyl-CoA + CO2 + CoA</text>
        <dbReference type="Rhea" id="RHEA:32727"/>
        <dbReference type="ChEBI" id="CHEBI:15378"/>
        <dbReference type="ChEBI" id="CHEBI:16526"/>
        <dbReference type="ChEBI" id="CHEBI:57287"/>
        <dbReference type="ChEBI" id="CHEBI:57384"/>
        <dbReference type="ChEBI" id="CHEBI:90725"/>
        <dbReference type="ChEBI" id="CHEBI:90736"/>
        <dbReference type="EC" id="2.3.1.199"/>
    </reaction>
</comment>
<dbReference type="GO" id="GO:0030148">
    <property type="term" value="P:sphingolipid biosynthetic process"/>
    <property type="evidence" value="ECO:0007669"/>
    <property type="project" value="TreeGrafter"/>
</dbReference>
<keyword evidence="2 10" id="KW-0444">Lipid biosynthesis</keyword>
<evidence type="ECO:0000256" key="3">
    <source>
        <dbReference type="ARBA" id="ARBA00022679"/>
    </source>
</evidence>
<protein>
    <recommendedName>
        <fullName evidence="10">Elongation of very long chain fatty acids protein</fullName>
        <ecNumber evidence="10">2.3.1.199</ecNumber>
    </recommendedName>
    <alternativeName>
        <fullName evidence="10">Very-long-chain 3-oxoacyl-CoA synthase</fullName>
    </alternativeName>
</protein>
<gene>
    <name evidence="12" type="ORF">BSL78_29300</name>
</gene>
<keyword evidence="8 10" id="KW-0472">Membrane</keyword>
<comment type="caution">
    <text evidence="12">The sequence shown here is derived from an EMBL/GenBank/DDBJ whole genome shotgun (WGS) entry which is preliminary data.</text>
</comment>
<reference evidence="12 13" key="1">
    <citation type="journal article" date="2017" name="PLoS Biol.">
        <title>The sea cucumber genome provides insights into morphological evolution and visceral regeneration.</title>
        <authorList>
            <person name="Zhang X."/>
            <person name="Sun L."/>
            <person name="Yuan J."/>
            <person name="Sun Y."/>
            <person name="Gao Y."/>
            <person name="Zhang L."/>
            <person name="Li S."/>
            <person name="Dai H."/>
            <person name="Hamel J.F."/>
            <person name="Liu C."/>
            <person name="Yu Y."/>
            <person name="Liu S."/>
            <person name="Lin W."/>
            <person name="Guo K."/>
            <person name="Jin S."/>
            <person name="Xu P."/>
            <person name="Storey K.B."/>
            <person name="Huan P."/>
            <person name="Zhang T."/>
            <person name="Zhou Y."/>
            <person name="Zhang J."/>
            <person name="Lin C."/>
            <person name="Li X."/>
            <person name="Xing L."/>
            <person name="Huo D."/>
            <person name="Sun M."/>
            <person name="Wang L."/>
            <person name="Mercier A."/>
            <person name="Li F."/>
            <person name="Yang H."/>
            <person name="Xiang J."/>
        </authorList>
    </citation>
    <scope>NUCLEOTIDE SEQUENCE [LARGE SCALE GENOMIC DNA]</scope>
    <source>
        <strain evidence="12">Shaxun</strain>
        <tissue evidence="12">Muscle</tissue>
    </source>
</reference>
<keyword evidence="5 10" id="KW-0276">Fatty acid metabolism</keyword>
<dbReference type="Proteomes" id="UP000230750">
    <property type="component" value="Unassembled WGS sequence"/>
</dbReference>
<feature type="transmembrane region" description="Helical" evidence="10">
    <location>
        <begin position="233"/>
        <end position="255"/>
    </location>
</feature>
<dbReference type="PANTHER" id="PTHR11157">
    <property type="entry name" value="FATTY ACID ACYL TRANSFERASE-RELATED"/>
    <property type="match status" value="1"/>
</dbReference>
<evidence type="ECO:0000256" key="8">
    <source>
        <dbReference type="ARBA" id="ARBA00023136"/>
    </source>
</evidence>
<dbReference type="EMBL" id="MRZV01002375">
    <property type="protein sequence ID" value="PIK33878.1"/>
    <property type="molecule type" value="Genomic_DNA"/>
</dbReference>
<dbReference type="GO" id="GO:0005789">
    <property type="term" value="C:endoplasmic reticulum membrane"/>
    <property type="evidence" value="ECO:0007669"/>
    <property type="project" value="TreeGrafter"/>
</dbReference>
<feature type="transmembrane region" description="Helical" evidence="10">
    <location>
        <begin position="150"/>
        <end position="175"/>
    </location>
</feature>
<feature type="transmembrane region" description="Helical" evidence="10">
    <location>
        <begin position="208"/>
        <end position="227"/>
    </location>
</feature>
<evidence type="ECO:0000313" key="13">
    <source>
        <dbReference type="Proteomes" id="UP000230750"/>
    </source>
</evidence>